<dbReference type="AlphaFoldDB" id="A0A9P7YUS9"/>
<dbReference type="GO" id="GO:0020037">
    <property type="term" value="F:heme binding"/>
    <property type="evidence" value="ECO:0007669"/>
    <property type="project" value="InterPro"/>
</dbReference>
<dbReference type="Proteomes" id="UP000887226">
    <property type="component" value="Unassembled WGS sequence"/>
</dbReference>
<sequence>MRANTSAIIIGVSETLATGLVTLCCIDGLAKMPYLIACLSESMRTFPQAPAGLLGYVSKAGEIVDGL</sequence>
<evidence type="ECO:0000313" key="1">
    <source>
        <dbReference type="EMBL" id="KAG9239792.1"/>
    </source>
</evidence>
<dbReference type="GO" id="GO:0004497">
    <property type="term" value="F:monooxygenase activity"/>
    <property type="evidence" value="ECO:0007669"/>
    <property type="project" value="InterPro"/>
</dbReference>
<gene>
    <name evidence="1" type="ORF">BJ878DRAFT_571610</name>
</gene>
<protein>
    <submittedName>
        <fullName evidence="1">Uncharacterized protein</fullName>
    </submittedName>
</protein>
<organism evidence="1 2">
    <name type="scientific">Calycina marina</name>
    <dbReference type="NCBI Taxonomy" id="1763456"/>
    <lineage>
        <taxon>Eukaryota</taxon>
        <taxon>Fungi</taxon>
        <taxon>Dikarya</taxon>
        <taxon>Ascomycota</taxon>
        <taxon>Pezizomycotina</taxon>
        <taxon>Leotiomycetes</taxon>
        <taxon>Helotiales</taxon>
        <taxon>Pezizellaceae</taxon>
        <taxon>Calycina</taxon>
    </lineage>
</organism>
<dbReference type="SUPFAM" id="SSF48264">
    <property type="entry name" value="Cytochrome P450"/>
    <property type="match status" value="1"/>
</dbReference>
<dbReference type="OrthoDB" id="3555042at2759"/>
<dbReference type="EMBL" id="MU255013">
    <property type="protein sequence ID" value="KAG9239792.1"/>
    <property type="molecule type" value="Genomic_DNA"/>
</dbReference>
<dbReference type="InterPro" id="IPR036396">
    <property type="entry name" value="Cyt_P450_sf"/>
</dbReference>
<name>A0A9P7YUS9_9HELO</name>
<evidence type="ECO:0000313" key="2">
    <source>
        <dbReference type="Proteomes" id="UP000887226"/>
    </source>
</evidence>
<comment type="caution">
    <text evidence="1">The sequence shown here is derived from an EMBL/GenBank/DDBJ whole genome shotgun (WGS) entry which is preliminary data.</text>
</comment>
<accession>A0A9P7YUS9</accession>
<proteinExistence type="predicted"/>
<reference evidence="1" key="1">
    <citation type="journal article" date="2021" name="IMA Fungus">
        <title>Genomic characterization of three marine fungi, including Emericellopsis atlantica sp. nov. with signatures of a generalist lifestyle and marine biomass degradation.</title>
        <authorList>
            <person name="Hagestad O.C."/>
            <person name="Hou L."/>
            <person name="Andersen J.H."/>
            <person name="Hansen E.H."/>
            <person name="Altermark B."/>
            <person name="Li C."/>
            <person name="Kuhnert E."/>
            <person name="Cox R.J."/>
            <person name="Crous P.W."/>
            <person name="Spatafora J.W."/>
            <person name="Lail K."/>
            <person name="Amirebrahimi M."/>
            <person name="Lipzen A."/>
            <person name="Pangilinan J."/>
            <person name="Andreopoulos W."/>
            <person name="Hayes R.D."/>
            <person name="Ng V."/>
            <person name="Grigoriev I.V."/>
            <person name="Jackson S.A."/>
            <person name="Sutton T.D.S."/>
            <person name="Dobson A.D.W."/>
            <person name="Rama T."/>
        </authorList>
    </citation>
    <scope>NUCLEOTIDE SEQUENCE</scope>
    <source>
        <strain evidence="1">TRa3180A</strain>
    </source>
</reference>
<keyword evidence="2" id="KW-1185">Reference proteome</keyword>
<dbReference type="GO" id="GO:0005506">
    <property type="term" value="F:iron ion binding"/>
    <property type="evidence" value="ECO:0007669"/>
    <property type="project" value="InterPro"/>
</dbReference>
<dbReference type="GO" id="GO:0016705">
    <property type="term" value="F:oxidoreductase activity, acting on paired donors, with incorporation or reduction of molecular oxygen"/>
    <property type="evidence" value="ECO:0007669"/>
    <property type="project" value="InterPro"/>
</dbReference>